<organism evidence="2 3">
    <name type="scientific">Sphingobium soli</name>
    <dbReference type="NCBI Taxonomy" id="1591116"/>
    <lineage>
        <taxon>Bacteria</taxon>
        <taxon>Pseudomonadati</taxon>
        <taxon>Pseudomonadota</taxon>
        <taxon>Alphaproteobacteria</taxon>
        <taxon>Sphingomonadales</taxon>
        <taxon>Sphingomonadaceae</taxon>
        <taxon>Sphingobium</taxon>
    </lineage>
</organism>
<evidence type="ECO:0000256" key="1">
    <source>
        <dbReference type="SAM" id="MobiDB-lite"/>
    </source>
</evidence>
<dbReference type="RefSeq" id="WP_228228010.1">
    <property type="nucleotide sequence ID" value="NZ_JAJGNP010000021.1"/>
</dbReference>
<comment type="caution">
    <text evidence="2">The sequence shown here is derived from an EMBL/GenBank/DDBJ whole genome shotgun (WGS) entry which is preliminary data.</text>
</comment>
<gene>
    <name evidence="2" type="ORF">LL253_17750</name>
</gene>
<feature type="region of interest" description="Disordered" evidence="1">
    <location>
        <begin position="62"/>
        <end position="84"/>
    </location>
</feature>
<dbReference type="Proteomes" id="UP001198830">
    <property type="component" value="Unassembled WGS sequence"/>
</dbReference>
<evidence type="ECO:0000313" key="3">
    <source>
        <dbReference type="Proteomes" id="UP001198830"/>
    </source>
</evidence>
<reference evidence="2 3" key="1">
    <citation type="submission" date="2021-10" db="EMBL/GenBank/DDBJ databases">
        <title>The diversity and Nitrogen Metabolism of Culturable Nitrate-Utilizing Bacteria Within the Oxygen Minimum Zone of the Changjiang (Yangtze River)Estuary.</title>
        <authorList>
            <person name="Zhang D."/>
            <person name="Zheng J."/>
            <person name="Liu S."/>
            <person name="He W."/>
        </authorList>
    </citation>
    <scope>NUCLEOTIDE SEQUENCE [LARGE SCALE GENOMIC DNA]</scope>
    <source>
        <strain evidence="2 3">FXH275-2</strain>
    </source>
</reference>
<evidence type="ECO:0008006" key="4">
    <source>
        <dbReference type="Google" id="ProtNLM"/>
    </source>
</evidence>
<protein>
    <recommendedName>
        <fullName evidence="4">Transcriptional regulator</fullName>
    </recommendedName>
</protein>
<keyword evidence="3" id="KW-1185">Reference proteome</keyword>
<proteinExistence type="predicted"/>
<accession>A0ABS8H7I6</accession>
<evidence type="ECO:0000313" key="2">
    <source>
        <dbReference type="EMBL" id="MCC4234519.1"/>
    </source>
</evidence>
<dbReference type="EMBL" id="JAJGNP010000021">
    <property type="protein sequence ID" value="MCC4234519.1"/>
    <property type="molecule type" value="Genomic_DNA"/>
</dbReference>
<name>A0ABS8H7I6_9SPHN</name>
<sequence length="84" mass="8881">MTIPTDEALLEQIDAFLAATGMSPTRLGLDATGEGGLIKSIRDGRSITLRTGRRLVEFMDSYAAGEDASPEKNAPESPSIEKAA</sequence>